<organism evidence="2 3">
    <name type="scientific">Natronogracilivirga saccharolytica</name>
    <dbReference type="NCBI Taxonomy" id="2812953"/>
    <lineage>
        <taxon>Bacteria</taxon>
        <taxon>Pseudomonadati</taxon>
        <taxon>Balneolota</taxon>
        <taxon>Balneolia</taxon>
        <taxon>Balneolales</taxon>
        <taxon>Cyclonatronaceae</taxon>
        <taxon>Natronogracilivirga</taxon>
    </lineage>
</organism>
<dbReference type="Gene3D" id="3.30.9.10">
    <property type="entry name" value="D-Amino Acid Oxidase, subunit A, domain 2"/>
    <property type="match status" value="1"/>
</dbReference>
<evidence type="ECO:0000313" key="3">
    <source>
        <dbReference type="Proteomes" id="UP000673975"/>
    </source>
</evidence>
<reference evidence="2" key="1">
    <citation type="submission" date="2021-02" db="EMBL/GenBank/DDBJ databases">
        <title>Natronogracilivirga saccharolytica gen. nov. sp. nov. a new anaerobic, haloalkiliphilic carbohydrate-fermenting bacterium from soda lake and proposing of Cyclonatronumiaceae fam. nov. in the phylum Balneolaeota.</title>
        <authorList>
            <person name="Zhilina T.N."/>
            <person name="Sorokin D.Y."/>
            <person name="Zavarzina D.G."/>
            <person name="Toshchakov S.V."/>
            <person name="Kublanov I.V."/>
        </authorList>
    </citation>
    <scope>NUCLEOTIDE SEQUENCE</scope>
    <source>
        <strain evidence="2">Z-1702</strain>
    </source>
</reference>
<dbReference type="Gene3D" id="3.50.50.60">
    <property type="entry name" value="FAD/NAD(P)-binding domain"/>
    <property type="match status" value="1"/>
</dbReference>
<dbReference type="PANTHER" id="PTHR13847:SF261">
    <property type="entry name" value="FAD-DEPENDENT OXIDOREDUCTASE FAMILY PROTEIN"/>
    <property type="match status" value="1"/>
</dbReference>
<dbReference type="PANTHER" id="PTHR13847">
    <property type="entry name" value="SARCOSINE DEHYDROGENASE-RELATED"/>
    <property type="match status" value="1"/>
</dbReference>
<evidence type="ECO:0000313" key="2">
    <source>
        <dbReference type="EMBL" id="MBP3192931.1"/>
    </source>
</evidence>
<dbReference type="SUPFAM" id="SSF51905">
    <property type="entry name" value="FAD/NAD(P)-binding domain"/>
    <property type="match status" value="1"/>
</dbReference>
<proteinExistence type="predicted"/>
<dbReference type="EMBL" id="JAFIDN010000007">
    <property type="protein sequence ID" value="MBP3192931.1"/>
    <property type="molecule type" value="Genomic_DNA"/>
</dbReference>
<dbReference type="InterPro" id="IPR036188">
    <property type="entry name" value="FAD/NAD-bd_sf"/>
</dbReference>
<protein>
    <submittedName>
        <fullName evidence="2">FAD-binding oxidoreductase</fullName>
    </submittedName>
</protein>
<dbReference type="Pfam" id="PF01266">
    <property type="entry name" value="DAO"/>
    <property type="match status" value="1"/>
</dbReference>
<dbReference type="InterPro" id="IPR006076">
    <property type="entry name" value="FAD-dep_OxRdtase"/>
</dbReference>
<name>A0A8J7UVU2_9BACT</name>
<dbReference type="RefSeq" id="WP_210512095.1">
    <property type="nucleotide sequence ID" value="NZ_JAFIDN010000007.1"/>
</dbReference>
<dbReference type="Proteomes" id="UP000673975">
    <property type="component" value="Unassembled WGS sequence"/>
</dbReference>
<feature type="domain" description="FAD dependent oxidoreductase" evidence="1">
    <location>
        <begin position="5"/>
        <end position="342"/>
    </location>
</feature>
<dbReference type="GO" id="GO:0005737">
    <property type="term" value="C:cytoplasm"/>
    <property type="evidence" value="ECO:0007669"/>
    <property type="project" value="TreeGrafter"/>
</dbReference>
<sequence>MEKFDVIVIGGGLAGLATAAQLIEKNKKLRILVHEAREVGQGASGVPGAMVNPATGQRARIAWNAESCMHMLEERLKRVSAYTDEKLWTRNGVLRPAIDEALSENFRNALKRSRWPKGWVEWLQPDAVSGLVPRLKDQSGGLFIRKGMVVQTPEYLNACVRYLQEQGVQFQYGGPYQLERERNWTLTSFKKQATAPTVILTAGYKSRENKYWNELPLNSVKGQLAIYECQENVSDLPAISAYGYIAPISRNRLVVGSTYEHHFHDENPDDQGAGLLDQKLNELLPDLYTKCRRIGQWSGIRATTPDRIPLVGEHYSEKGLYIFAGLGSKGLLYSECIAAGLAEHLIRGEKLPKELSLFRFSKLRDLREQAAEE</sequence>
<dbReference type="AlphaFoldDB" id="A0A8J7UVU2"/>
<keyword evidence="3" id="KW-1185">Reference proteome</keyword>
<accession>A0A8J7UVU2</accession>
<gene>
    <name evidence="2" type="ORF">NATSA_09680</name>
</gene>
<evidence type="ECO:0000259" key="1">
    <source>
        <dbReference type="Pfam" id="PF01266"/>
    </source>
</evidence>
<comment type="caution">
    <text evidence="2">The sequence shown here is derived from an EMBL/GenBank/DDBJ whole genome shotgun (WGS) entry which is preliminary data.</text>
</comment>
<dbReference type="SUPFAM" id="SSF54373">
    <property type="entry name" value="FAD-linked reductases, C-terminal domain"/>
    <property type="match status" value="1"/>
</dbReference>